<dbReference type="AlphaFoldDB" id="A0A4Q7KHB8"/>
<evidence type="ECO:0000313" key="2">
    <source>
        <dbReference type="Proteomes" id="UP000294257"/>
    </source>
</evidence>
<dbReference type="Proteomes" id="UP000294257">
    <property type="component" value="Unassembled WGS sequence"/>
</dbReference>
<protein>
    <submittedName>
        <fullName evidence="1">Uncharacterized protein</fullName>
    </submittedName>
</protein>
<accession>A0A4Q7KHB8</accession>
<reference evidence="1 2" key="1">
    <citation type="submission" date="2019-02" db="EMBL/GenBank/DDBJ databases">
        <title>Genomic Encyclopedia of Type Strains, Phase IV (KMG-IV): sequencing the most valuable type-strain genomes for metagenomic binning, comparative biology and taxonomic classification.</title>
        <authorList>
            <person name="Goeker M."/>
        </authorList>
    </citation>
    <scope>NUCLEOTIDE SEQUENCE [LARGE SCALE GENOMIC DNA]</scope>
    <source>
        <strain evidence="1 2">DSM 101727</strain>
    </source>
</reference>
<comment type="caution">
    <text evidence="1">The sequence shown here is derived from an EMBL/GenBank/DDBJ whole genome shotgun (WGS) entry which is preliminary data.</text>
</comment>
<organism evidence="1 2">
    <name type="scientific">Herbihabitans rhizosphaerae</name>
    <dbReference type="NCBI Taxonomy" id="1872711"/>
    <lineage>
        <taxon>Bacteria</taxon>
        <taxon>Bacillati</taxon>
        <taxon>Actinomycetota</taxon>
        <taxon>Actinomycetes</taxon>
        <taxon>Pseudonocardiales</taxon>
        <taxon>Pseudonocardiaceae</taxon>
        <taxon>Herbihabitans</taxon>
    </lineage>
</organism>
<gene>
    <name evidence="1" type="ORF">EV193_10968</name>
</gene>
<evidence type="ECO:0000313" key="1">
    <source>
        <dbReference type="EMBL" id="RZS34281.1"/>
    </source>
</evidence>
<dbReference type="EMBL" id="SGWQ01000009">
    <property type="protein sequence ID" value="RZS34281.1"/>
    <property type="molecule type" value="Genomic_DNA"/>
</dbReference>
<name>A0A4Q7KHB8_9PSEU</name>
<keyword evidence="2" id="KW-1185">Reference proteome</keyword>
<proteinExistence type="predicted"/>
<sequence>MVSAIRLRWVEGADQEKFSDIARAELDGLRAAVTTLA</sequence>